<dbReference type="PANTHER" id="PTHR10067">
    <property type="entry name" value="PHOSPHATIDYLSERINE DECARBOXYLASE"/>
    <property type="match status" value="1"/>
</dbReference>
<keyword evidence="14" id="KW-1185">Reference proteome</keyword>
<dbReference type="InterPro" id="IPR033177">
    <property type="entry name" value="PSD-B"/>
</dbReference>
<evidence type="ECO:0000256" key="3">
    <source>
        <dbReference type="ARBA" id="ARBA00012243"/>
    </source>
</evidence>
<keyword evidence="6" id="KW-0443">Lipid metabolism</keyword>
<sequence>MARTALRRKRKPGYPGGMPFDWPTPARAALALALLWAAYVLLRTPGPLTLRLLGFYPKRLGSAVVGWAAERDLPRAWRAPLLGRFARAYHLDMAEAEYPLERYPSLQALFTRRLKPGLRPQEAPVPGFVNSPVDARIIACGRIERDTAIQAKGLPYRITELLKHDPGARRFEGGHYLTLYLAPKDYHRIHVPLEGRVTAVSRVEGELWPVNDASTGAVARLYERNRRATWTALGTGADEGLEVAAVLVGATHVGGVVIDPRWLGGKPLPKDGGFPVAMLPCTPGEDLGTFEFGSTVVLLVGGPRAEDWAPVRTGGEVKVGQRLGAYR</sequence>
<dbReference type="RefSeq" id="WP_285727214.1">
    <property type="nucleotide sequence ID" value="NZ_BSDD01000005.1"/>
</dbReference>
<comment type="pathway">
    <text evidence="12">Phospholipid metabolism; phosphatidylethanolamine biosynthesis.</text>
</comment>
<keyword evidence="4" id="KW-0444">Lipid biosynthesis</keyword>
<name>A0ABQ5Q8P3_9BACT</name>
<evidence type="ECO:0000256" key="2">
    <source>
        <dbReference type="ARBA" id="ARBA00005189"/>
    </source>
</evidence>
<evidence type="ECO:0000256" key="4">
    <source>
        <dbReference type="ARBA" id="ARBA00022516"/>
    </source>
</evidence>
<evidence type="ECO:0000256" key="10">
    <source>
        <dbReference type="ARBA" id="ARBA00023264"/>
    </source>
</evidence>
<keyword evidence="10" id="KW-1208">Phospholipid metabolism</keyword>
<keyword evidence="9" id="KW-0456">Lyase</keyword>
<accession>A0ABQ5Q8P3</accession>
<evidence type="ECO:0000256" key="8">
    <source>
        <dbReference type="ARBA" id="ARBA00023209"/>
    </source>
</evidence>
<keyword evidence="5" id="KW-0210">Decarboxylase</keyword>
<evidence type="ECO:0000256" key="1">
    <source>
        <dbReference type="ARBA" id="ARBA00001928"/>
    </source>
</evidence>
<dbReference type="InterPro" id="IPR003817">
    <property type="entry name" value="PS_Dcarbxylase"/>
</dbReference>
<evidence type="ECO:0000256" key="12">
    <source>
        <dbReference type="ARBA" id="ARBA00024326"/>
    </source>
</evidence>
<dbReference type="NCBIfam" id="TIGR00163">
    <property type="entry name" value="PS_decarb"/>
    <property type="match status" value="1"/>
</dbReference>
<dbReference type="EC" id="4.1.1.65" evidence="3"/>
<keyword evidence="8" id="KW-0594">Phospholipid biosynthesis</keyword>
<comment type="caution">
    <text evidence="13">The sequence shown here is derived from an EMBL/GenBank/DDBJ whole genome shotgun (WGS) entry which is preliminary data.</text>
</comment>
<evidence type="ECO:0000256" key="9">
    <source>
        <dbReference type="ARBA" id="ARBA00023239"/>
    </source>
</evidence>
<reference evidence="13 14" key="1">
    <citation type="journal article" date="2023" name="Antonie Van Leeuwenhoek">
        <title>Mesoterricola silvestris gen. nov., sp. nov., Mesoterricola sediminis sp. nov., Geothrix oryzae sp. nov., Geothrix edaphica sp. nov., Geothrix rubra sp. nov., and Geothrix limicola sp. nov., six novel members of Acidobacteriota isolated from soils.</title>
        <authorList>
            <person name="Itoh H."/>
            <person name="Sugisawa Y."/>
            <person name="Mise K."/>
            <person name="Xu Z."/>
            <person name="Kuniyasu M."/>
            <person name="Ushijima N."/>
            <person name="Kawano K."/>
            <person name="Kobayashi E."/>
            <person name="Shiratori Y."/>
            <person name="Masuda Y."/>
            <person name="Senoo K."/>
        </authorList>
    </citation>
    <scope>NUCLEOTIDE SEQUENCE [LARGE SCALE GENOMIC DNA]</scope>
    <source>
        <strain evidence="13 14">Red803</strain>
    </source>
</reference>
<dbReference type="PANTHER" id="PTHR10067:SF6">
    <property type="entry name" value="PHOSPHATIDYLSERINE DECARBOXYLASE PROENZYME, MITOCHONDRIAL"/>
    <property type="match status" value="1"/>
</dbReference>
<evidence type="ECO:0000256" key="5">
    <source>
        <dbReference type="ARBA" id="ARBA00022793"/>
    </source>
</evidence>
<organism evidence="13 14">
    <name type="scientific">Geothrix rubra</name>
    <dbReference type="NCBI Taxonomy" id="2927977"/>
    <lineage>
        <taxon>Bacteria</taxon>
        <taxon>Pseudomonadati</taxon>
        <taxon>Acidobacteriota</taxon>
        <taxon>Holophagae</taxon>
        <taxon>Holophagales</taxon>
        <taxon>Holophagaceae</taxon>
        <taxon>Geothrix</taxon>
    </lineage>
</organism>
<evidence type="ECO:0000256" key="6">
    <source>
        <dbReference type="ARBA" id="ARBA00023098"/>
    </source>
</evidence>
<evidence type="ECO:0000313" key="13">
    <source>
        <dbReference type="EMBL" id="GLH71197.1"/>
    </source>
</evidence>
<evidence type="ECO:0000256" key="11">
    <source>
        <dbReference type="ARBA" id="ARBA00023317"/>
    </source>
</evidence>
<dbReference type="EMBL" id="BSDD01000005">
    <property type="protein sequence ID" value="GLH71197.1"/>
    <property type="molecule type" value="Genomic_DNA"/>
</dbReference>
<evidence type="ECO:0000256" key="7">
    <source>
        <dbReference type="ARBA" id="ARBA00023145"/>
    </source>
</evidence>
<proteinExistence type="predicted"/>
<keyword evidence="11" id="KW-0670">Pyruvate</keyword>
<dbReference type="Proteomes" id="UP001165089">
    <property type="component" value="Unassembled WGS sequence"/>
</dbReference>
<dbReference type="Pfam" id="PF02666">
    <property type="entry name" value="PS_Dcarbxylase"/>
    <property type="match status" value="1"/>
</dbReference>
<protein>
    <recommendedName>
        <fullName evidence="3">phosphatidylserine decarboxylase</fullName>
        <ecNumber evidence="3">4.1.1.65</ecNumber>
    </recommendedName>
</protein>
<gene>
    <name evidence="13" type="primary">psd</name>
    <name evidence="13" type="ORF">GETHPA_27300</name>
</gene>
<keyword evidence="7" id="KW-0865">Zymogen</keyword>
<evidence type="ECO:0000313" key="14">
    <source>
        <dbReference type="Proteomes" id="UP001165089"/>
    </source>
</evidence>
<comment type="pathway">
    <text evidence="2">Lipid metabolism.</text>
</comment>
<comment type="cofactor">
    <cofactor evidence="1">
        <name>pyruvate</name>
        <dbReference type="ChEBI" id="CHEBI:15361"/>
    </cofactor>
</comment>